<dbReference type="AlphaFoldDB" id="A0A6J7ES06"/>
<sequence>MLVVIRSESGRVVPTVAVPLQVGDDGRTRPLTVLALAVNEPGEVATTVLVTESSDHTVSAPVVVADVVVTTNASHGATHGDGVNSAPNPNCTLRDGDRFEPEIVTVVPAAPASGQNPDTSGAGVFVTVRIGEVAWPSAETMTRPVTASEGTTAVICVPAAFTVAASAGNVPKVTIGNCVKFEPTMVTVSPGFAEVGEMEAITGCAASCTSLVTTIPSLKRTDTGPVVKPRGATATIPPCGPKTHVACAFGQLSRVTLPTLATGAQGREPKADGGPNGVQAGVPLNCTATGVEEEGLTLEIVTNVTGLALIGWSEMIAGLVMVRATALTDRVSGVITVRLPVVAFAGTFTVTLLLAADIGTAVFPLKLTEFTAERLNPLMVTVSPAAAVVGLKEVTLGDVGVNDTELNRLLPSTPVSSTSVTEI</sequence>
<reference evidence="2" key="1">
    <citation type="submission" date="2020-05" db="EMBL/GenBank/DDBJ databases">
        <authorList>
            <person name="Chiriac C."/>
            <person name="Salcher M."/>
            <person name="Ghai R."/>
            <person name="Kavagutti S V."/>
        </authorList>
    </citation>
    <scope>NUCLEOTIDE SEQUENCE</scope>
</reference>
<dbReference type="EMBL" id="CAFBLR010000263">
    <property type="protein sequence ID" value="CAB4885896.1"/>
    <property type="molecule type" value="Genomic_DNA"/>
</dbReference>
<accession>A0A6J7ES06</accession>
<proteinExistence type="predicted"/>
<gene>
    <name evidence="2" type="ORF">UFOPK3417_01928</name>
</gene>
<feature type="region of interest" description="Disordered" evidence="1">
    <location>
        <begin position="74"/>
        <end position="93"/>
    </location>
</feature>
<evidence type="ECO:0000256" key="1">
    <source>
        <dbReference type="SAM" id="MobiDB-lite"/>
    </source>
</evidence>
<evidence type="ECO:0000313" key="2">
    <source>
        <dbReference type="EMBL" id="CAB4885896.1"/>
    </source>
</evidence>
<organism evidence="2">
    <name type="scientific">freshwater metagenome</name>
    <dbReference type="NCBI Taxonomy" id="449393"/>
    <lineage>
        <taxon>unclassified sequences</taxon>
        <taxon>metagenomes</taxon>
        <taxon>ecological metagenomes</taxon>
    </lineage>
</organism>
<protein>
    <submittedName>
        <fullName evidence="2">Unannotated protein</fullName>
    </submittedName>
</protein>
<name>A0A6J7ES06_9ZZZZ</name>